<feature type="region of interest" description="Disordered" evidence="2">
    <location>
        <begin position="65"/>
        <end position="98"/>
    </location>
</feature>
<keyword evidence="1" id="KW-0175">Coiled coil</keyword>
<comment type="caution">
    <text evidence="3">The sequence shown here is derived from an EMBL/GenBank/DDBJ whole genome shotgun (WGS) entry which is preliminary data.</text>
</comment>
<gene>
    <name evidence="3" type="ORF">INT45_012081</name>
</gene>
<feature type="compositionally biased region" description="Polar residues" evidence="2">
    <location>
        <begin position="168"/>
        <end position="191"/>
    </location>
</feature>
<dbReference type="AlphaFoldDB" id="A0A8H7SH62"/>
<feature type="region of interest" description="Disordered" evidence="2">
    <location>
        <begin position="706"/>
        <end position="736"/>
    </location>
</feature>
<dbReference type="EMBL" id="JAEPRB010000003">
    <property type="protein sequence ID" value="KAG2228057.1"/>
    <property type="molecule type" value="Genomic_DNA"/>
</dbReference>
<feature type="compositionally biased region" description="Basic and acidic residues" evidence="2">
    <location>
        <begin position="386"/>
        <end position="402"/>
    </location>
</feature>
<dbReference type="Proteomes" id="UP000646827">
    <property type="component" value="Unassembled WGS sequence"/>
</dbReference>
<dbReference type="OrthoDB" id="2280825at2759"/>
<accession>A0A8H7SH62</accession>
<name>A0A8H7SH62_9FUNG</name>
<feature type="coiled-coil region" evidence="1">
    <location>
        <begin position="624"/>
        <end position="658"/>
    </location>
</feature>
<evidence type="ECO:0000256" key="1">
    <source>
        <dbReference type="SAM" id="Coils"/>
    </source>
</evidence>
<feature type="compositionally biased region" description="Basic and acidic residues" evidence="2">
    <location>
        <begin position="717"/>
        <end position="726"/>
    </location>
</feature>
<feature type="compositionally biased region" description="Low complexity" evidence="2">
    <location>
        <begin position="228"/>
        <end position="246"/>
    </location>
</feature>
<evidence type="ECO:0000256" key="2">
    <source>
        <dbReference type="SAM" id="MobiDB-lite"/>
    </source>
</evidence>
<feature type="region of interest" description="Disordered" evidence="2">
    <location>
        <begin position="147"/>
        <end position="281"/>
    </location>
</feature>
<feature type="region of interest" description="Disordered" evidence="2">
    <location>
        <begin position="374"/>
        <end position="408"/>
    </location>
</feature>
<evidence type="ECO:0000313" key="3">
    <source>
        <dbReference type="EMBL" id="KAG2228057.1"/>
    </source>
</evidence>
<evidence type="ECO:0000313" key="4">
    <source>
        <dbReference type="Proteomes" id="UP000646827"/>
    </source>
</evidence>
<feature type="compositionally biased region" description="Low complexity" evidence="2">
    <location>
        <begin position="204"/>
        <end position="213"/>
    </location>
</feature>
<organism evidence="3 4">
    <name type="scientific">Circinella minor</name>
    <dbReference type="NCBI Taxonomy" id="1195481"/>
    <lineage>
        <taxon>Eukaryota</taxon>
        <taxon>Fungi</taxon>
        <taxon>Fungi incertae sedis</taxon>
        <taxon>Mucoromycota</taxon>
        <taxon>Mucoromycotina</taxon>
        <taxon>Mucoromycetes</taxon>
        <taxon>Mucorales</taxon>
        <taxon>Lichtheimiaceae</taxon>
        <taxon>Circinella</taxon>
    </lineage>
</organism>
<feature type="compositionally biased region" description="Basic and acidic residues" evidence="2">
    <location>
        <begin position="214"/>
        <end position="227"/>
    </location>
</feature>
<feature type="compositionally biased region" description="Polar residues" evidence="2">
    <location>
        <begin position="727"/>
        <end position="736"/>
    </location>
</feature>
<feature type="compositionally biased region" description="Polar residues" evidence="2">
    <location>
        <begin position="254"/>
        <end position="270"/>
    </location>
</feature>
<proteinExistence type="predicted"/>
<protein>
    <submittedName>
        <fullName evidence="3">Uncharacterized protein</fullName>
    </submittedName>
</protein>
<feature type="region of interest" description="Disordered" evidence="2">
    <location>
        <begin position="429"/>
        <end position="454"/>
    </location>
</feature>
<sequence>MDVNDLNLSKNRLERFLLRKRGGRSVPTTIEPLVILPENKLKEKGSLTPFKYALKYAHLDMERWSENQQRKQQQEQQTRKRKNSFNKENAPNLSDEHINKLARKQRGSRFTSNSSLTSGQKFVIKPYIDNNNNDNENYKQSQIKESFSFKRQPMSDKTRNNDNNNNDTLRQSSPSIQSNYSAPGSTRSNRSAIKPYVDKKLQQQRRSSSSPKRQTVEEKSSNNDDNRSNNNESNNTQQQTSISVQSARSVADSMHSNQSESTRPSITENRFVSKPPIDDIDHNSLKQQQEHMMDDKAIIDKNTVHENLSLAHSTRDSIHSKTSAVDGATEQSLSADLINERHSQKLASQIDENNNDKSGTDKKDSLDNIVQEEENHPALPTSSNQKIEKSNNNDTIMDKGNVEEAPVALQKDDILDDLTEFEIEYDYGDDGGVFVGQEQQPQQQQDRSASPVVPVSQFQKQQQQQVNNRMESFRMDNDDNDRDNLDITQGEHFEFLPLTRLPKSRQEQRRAGTIIANECDISKLVYNMPINPTQEEMETVQQKIFNSFIKTAKISKVKPIIELFKELGTVAMNCANEVPTQNDYQHGAVDMLAEVLRKKLHDHAEIFRKLDDLRFKGKRIKLTHDHAEKRLLNTTSNRRKLNDEINEMRKRCEKLRAEREINTNIIKFFDRINNPIPKTPDDDLHEEVDVLKTANKEQQTKYDVRPEEINVSQYTTDGHKADKTDVSETNIETIGD</sequence>
<keyword evidence="4" id="KW-1185">Reference proteome</keyword>
<reference evidence="3 4" key="1">
    <citation type="submission" date="2020-12" db="EMBL/GenBank/DDBJ databases">
        <title>Metabolic potential, ecology and presence of endohyphal bacteria is reflected in genomic diversity of Mucoromycotina.</title>
        <authorList>
            <person name="Muszewska A."/>
            <person name="Okrasinska A."/>
            <person name="Steczkiewicz K."/>
            <person name="Drgas O."/>
            <person name="Orlowska M."/>
            <person name="Perlinska-Lenart U."/>
            <person name="Aleksandrzak-Piekarczyk T."/>
            <person name="Szatraj K."/>
            <person name="Zielenkiewicz U."/>
            <person name="Pilsyk S."/>
            <person name="Malc E."/>
            <person name="Mieczkowski P."/>
            <person name="Kruszewska J.S."/>
            <person name="Biernat P."/>
            <person name="Pawlowska J."/>
        </authorList>
    </citation>
    <scope>NUCLEOTIDE SEQUENCE [LARGE SCALE GENOMIC DNA]</scope>
    <source>
        <strain evidence="3 4">CBS 142.35</strain>
    </source>
</reference>